<dbReference type="Proteomes" id="UP000677228">
    <property type="component" value="Unassembled WGS sequence"/>
</dbReference>
<evidence type="ECO:0000313" key="6">
    <source>
        <dbReference type="EMBL" id="CAF3491895.1"/>
    </source>
</evidence>
<dbReference type="GO" id="GO:0016887">
    <property type="term" value="F:ATP hydrolysis activity"/>
    <property type="evidence" value="ECO:0007669"/>
    <property type="project" value="InterPro"/>
</dbReference>
<keyword evidence="1" id="KW-0813">Transport</keyword>
<keyword evidence="3" id="KW-0067">ATP-binding</keyword>
<comment type="caution">
    <text evidence="6">The sequence shown here is derived from an EMBL/GenBank/DDBJ whole genome shotgun (WGS) entry which is preliminary data.</text>
</comment>
<dbReference type="InterPro" id="IPR051782">
    <property type="entry name" value="ABC_Transporter_VariousFunc"/>
</dbReference>
<gene>
    <name evidence="5" type="ORF">OVA965_LOCUS21</name>
    <name evidence="6" type="ORF">TMI583_LOCUS21</name>
</gene>
<dbReference type="SMART" id="SM00382">
    <property type="entry name" value="AAA"/>
    <property type="match status" value="1"/>
</dbReference>
<dbReference type="SUPFAM" id="SSF52540">
    <property type="entry name" value="P-loop containing nucleoside triphosphate hydrolases"/>
    <property type="match status" value="1"/>
</dbReference>
<feature type="domain" description="ABC transporter" evidence="4">
    <location>
        <begin position="2"/>
        <end position="230"/>
    </location>
</feature>
<evidence type="ECO:0000256" key="1">
    <source>
        <dbReference type="ARBA" id="ARBA00022448"/>
    </source>
</evidence>
<dbReference type="PANTHER" id="PTHR42939">
    <property type="entry name" value="ABC TRANSPORTER ATP-BINDING PROTEIN ALBC-RELATED"/>
    <property type="match status" value="1"/>
</dbReference>
<dbReference type="GO" id="GO:0005524">
    <property type="term" value="F:ATP binding"/>
    <property type="evidence" value="ECO:0007669"/>
    <property type="project" value="UniProtKB-KW"/>
</dbReference>
<dbReference type="InterPro" id="IPR003439">
    <property type="entry name" value="ABC_transporter-like_ATP-bd"/>
</dbReference>
<evidence type="ECO:0000313" key="5">
    <source>
        <dbReference type="EMBL" id="CAF0720764.1"/>
    </source>
</evidence>
<dbReference type="EMBL" id="CAJOBA010000001">
    <property type="protein sequence ID" value="CAF3491895.1"/>
    <property type="molecule type" value="Genomic_DNA"/>
</dbReference>
<evidence type="ECO:0000313" key="7">
    <source>
        <dbReference type="Proteomes" id="UP000682733"/>
    </source>
</evidence>
<dbReference type="InterPro" id="IPR027417">
    <property type="entry name" value="P-loop_NTPase"/>
</dbReference>
<dbReference type="InterPro" id="IPR017871">
    <property type="entry name" value="ABC_transporter-like_CS"/>
</dbReference>
<dbReference type="PROSITE" id="PS00211">
    <property type="entry name" value="ABC_TRANSPORTER_1"/>
    <property type="match status" value="1"/>
</dbReference>
<dbReference type="Gene3D" id="3.40.50.300">
    <property type="entry name" value="P-loop containing nucleotide triphosphate hydrolases"/>
    <property type="match status" value="1"/>
</dbReference>
<protein>
    <recommendedName>
        <fullName evidence="4">ABC transporter domain-containing protein</fullName>
    </recommendedName>
</protein>
<evidence type="ECO:0000259" key="4">
    <source>
        <dbReference type="PROSITE" id="PS50893"/>
    </source>
</evidence>
<dbReference type="EMBL" id="CAJNOK010000001">
    <property type="protein sequence ID" value="CAF0720764.1"/>
    <property type="molecule type" value="Genomic_DNA"/>
</dbReference>
<dbReference type="PANTHER" id="PTHR42939:SF1">
    <property type="entry name" value="ABC TRANSPORTER ATP-BINDING PROTEIN ALBC-RELATED"/>
    <property type="match status" value="1"/>
</dbReference>
<keyword evidence="2" id="KW-0547">Nucleotide-binding</keyword>
<dbReference type="PROSITE" id="PS50893">
    <property type="entry name" value="ABC_TRANSPORTER_2"/>
    <property type="match status" value="1"/>
</dbReference>
<reference evidence="6" key="1">
    <citation type="submission" date="2021-02" db="EMBL/GenBank/DDBJ databases">
        <authorList>
            <person name="Nowell W R."/>
        </authorList>
    </citation>
    <scope>NUCLEOTIDE SEQUENCE</scope>
</reference>
<accession>A0A8S2GCL6</accession>
<proteinExistence type="predicted"/>
<dbReference type="Pfam" id="PF00005">
    <property type="entry name" value="ABC_tran"/>
    <property type="match status" value="1"/>
</dbReference>
<organism evidence="6 7">
    <name type="scientific">Didymodactylos carnosus</name>
    <dbReference type="NCBI Taxonomy" id="1234261"/>
    <lineage>
        <taxon>Eukaryota</taxon>
        <taxon>Metazoa</taxon>
        <taxon>Spiralia</taxon>
        <taxon>Gnathifera</taxon>
        <taxon>Rotifera</taxon>
        <taxon>Eurotatoria</taxon>
        <taxon>Bdelloidea</taxon>
        <taxon>Philodinida</taxon>
        <taxon>Philodinidae</taxon>
        <taxon>Didymodactylos</taxon>
    </lineage>
</organism>
<evidence type="ECO:0000256" key="2">
    <source>
        <dbReference type="ARBA" id="ARBA00022741"/>
    </source>
</evidence>
<sequence length="323" mass="35969">MIEIENYTKRFFSFVANKEVSLKVGHGVIHGFIGPNGSGKTTTIKTLIGAYTLDEGKMLINGYRPGSREANRLIGYIPERASFPSHLNCIDYLTSMGTLSGIPSRLAKAKAREILTTLAMTDFAKRKPNKFSSGMQKKILLAQALMNDPVLLILDEPSANLDPTARKELQDELLRLRQQGKSILISSHILSELERIVDEVTFLFYGEVLYTGKISEIETQVKGVYVKTSDNALAKQLLEAKDFVVTGDLLTELFVVAETPAKVREINELILSSPTLAIKTFRANDLQSVYDELLAKAIRSHSGHQTLKRKKVNENIYLGEVPR</sequence>
<dbReference type="CDD" id="cd03230">
    <property type="entry name" value="ABC_DR_subfamily_A"/>
    <property type="match status" value="1"/>
</dbReference>
<evidence type="ECO:0000256" key="3">
    <source>
        <dbReference type="ARBA" id="ARBA00022840"/>
    </source>
</evidence>
<name>A0A8S2GCL6_9BILA</name>
<dbReference type="InterPro" id="IPR003593">
    <property type="entry name" value="AAA+_ATPase"/>
</dbReference>
<dbReference type="AlphaFoldDB" id="A0A8S2GCL6"/>
<dbReference type="Proteomes" id="UP000682733">
    <property type="component" value="Unassembled WGS sequence"/>
</dbReference>